<dbReference type="Proteomes" id="UP000237631">
    <property type="component" value="Unassembled WGS sequence"/>
</dbReference>
<evidence type="ECO:0008006" key="5">
    <source>
        <dbReference type="Google" id="ProtNLM"/>
    </source>
</evidence>
<evidence type="ECO:0000313" key="3">
    <source>
        <dbReference type="EMBL" id="PPJ58373.1"/>
    </source>
</evidence>
<name>A0A2S6CF88_9PEZI</name>
<dbReference type="AlphaFoldDB" id="A0A2S6CF88"/>
<dbReference type="GO" id="GO:0003700">
    <property type="term" value="F:DNA-binding transcription factor activity"/>
    <property type="evidence" value="ECO:0007669"/>
    <property type="project" value="TreeGrafter"/>
</dbReference>
<reference evidence="4" key="1">
    <citation type="journal article" date="2017" name="bioRxiv">
        <title>Conservation of a gene cluster reveals novel cercosporin biosynthetic mechanisms and extends production to the genus Colletotrichum.</title>
        <authorList>
            <person name="de Jonge R."/>
            <person name="Ebert M.K."/>
            <person name="Huitt-Roehl C.R."/>
            <person name="Pal P."/>
            <person name="Suttle J.C."/>
            <person name="Spanner R.E."/>
            <person name="Neubauer J.D."/>
            <person name="Jurick W.M.II."/>
            <person name="Stott K.A."/>
            <person name="Secor G.A."/>
            <person name="Thomma B.P.H.J."/>
            <person name="Van de Peer Y."/>
            <person name="Townsend C.A."/>
            <person name="Bolton M.D."/>
        </authorList>
    </citation>
    <scope>NUCLEOTIDE SEQUENCE [LARGE SCALE GENOMIC DNA]</scope>
    <source>
        <strain evidence="4">CBS538.71</strain>
    </source>
</reference>
<comment type="caution">
    <text evidence="3">The sequence shown here is derived from an EMBL/GenBank/DDBJ whole genome shotgun (WGS) entry which is preliminary data.</text>
</comment>
<protein>
    <recommendedName>
        <fullName evidence="5">Transcription factor domain-containing protein</fullName>
    </recommendedName>
</protein>
<dbReference type="PANTHER" id="PTHR37534:SF49">
    <property type="entry name" value="LYSINE BIOSYNTHESIS REGULATORY PROTEIN LYS14"/>
    <property type="match status" value="1"/>
</dbReference>
<dbReference type="EMBL" id="PNEN01000462">
    <property type="protein sequence ID" value="PPJ58373.1"/>
    <property type="molecule type" value="Genomic_DNA"/>
</dbReference>
<evidence type="ECO:0000313" key="4">
    <source>
        <dbReference type="Proteomes" id="UP000237631"/>
    </source>
</evidence>
<dbReference type="STRING" id="357750.A0A2S6CF88"/>
<dbReference type="GO" id="GO:0000976">
    <property type="term" value="F:transcription cis-regulatory region binding"/>
    <property type="evidence" value="ECO:0007669"/>
    <property type="project" value="TreeGrafter"/>
</dbReference>
<comment type="subcellular location">
    <subcellularLocation>
        <location evidence="1">Nucleus</location>
    </subcellularLocation>
</comment>
<proteinExistence type="predicted"/>
<dbReference type="GO" id="GO:0005634">
    <property type="term" value="C:nucleus"/>
    <property type="evidence" value="ECO:0007669"/>
    <property type="project" value="UniProtKB-SubCell"/>
</dbReference>
<evidence type="ECO:0000256" key="2">
    <source>
        <dbReference type="ARBA" id="ARBA00023242"/>
    </source>
</evidence>
<dbReference type="OrthoDB" id="5130013at2759"/>
<accession>A0A2S6CF88</accession>
<sequence>MDAIKGLHESITTLGAGICARSPEMMLATAMMLFMYCVFDEQEAQFHAHLEGAKRILSCSSSSQRQHPVVQFLNSWMLYCETLSGFAQPFRNTQHPPEWLIPSKEPQSRPDLIVGLLGCSIEVFDSILSINKMRAEVVAHNAQDTTGTTWQVRVALEEKLRGVRQTFSPDEASQSTSDQITTSAATAELYRLASLLYLLRVVPVHGDEAQRLFSLQQAFAALEQVRVATSPWPVFMVACEARTEERRVEILDILDSMDAARNVGNVRITRDIIQTVWKQQDLRGSADVTGPVPWWLCIDSTIPVPWFT</sequence>
<evidence type="ECO:0000256" key="1">
    <source>
        <dbReference type="ARBA" id="ARBA00004123"/>
    </source>
</evidence>
<keyword evidence="4" id="KW-1185">Reference proteome</keyword>
<gene>
    <name evidence="3" type="ORF">CBER1_10782</name>
</gene>
<dbReference type="Pfam" id="PF11951">
    <property type="entry name" value="Fungal_trans_2"/>
    <property type="match status" value="1"/>
</dbReference>
<organism evidence="3 4">
    <name type="scientific">Cercospora berteroae</name>
    <dbReference type="NCBI Taxonomy" id="357750"/>
    <lineage>
        <taxon>Eukaryota</taxon>
        <taxon>Fungi</taxon>
        <taxon>Dikarya</taxon>
        <taxon>Ascomycota</taxon>
        <taxon>Pezizomycotina</taxon>
        <taxon>Dothideomycetes</taxon>
        <taxon>Dothideomycetidae</taxon>
        <taxon>Mycosphaerellales</taxon>
        <taxon>Mycosphaerellaceae</taxon>
        <taxon>Cercospora</taxon>
    </lineage>
</organism>
<dbReference type="InterPro" id="IPR021858">
    <property type="entry name" value="Fun_TF"/>
</dbReference>
<keyword evidence="2" id="KW-0539">Nucleus</keyword>
<dbReference type="PANTHER" id="PTHR37534">
    <property type="entry name" value="TRANSCRIPTIONAL ACTIVATOR PROTEIN UGA3"/>
    <property type="match status" value="1"/>
</dbReference>
<dbReference type="GO" id="GO:0045944">
    <property type="term" value="P:positive regulation of transcription by RNA polymerase II"/>
    <property type="evidence" value="ECO:0007669"/>
    <property type="project" value="TreeGrafter"/>
</dbReference>